<dbReference type="OrthoDB" id="9808281at2"/>
<dbReference type="InterPro" id="IPR037143">
    <property type="entry name" value="4-PPantetheinyl_Trfase_dom_sf"/>
</dbReference>
<evidence type="ECO:0000259" key="3">
    <source>
        <dbReference type="Pfam" id="PF01648"/>
    </source>
</evidence>
<dbReference type="GO" id="GO:0008897">
    <property type="term" value="F:holo-[acyl-carrier-protein] synthase activity"/>
    <property type="evidence" value="ECO:0007669"/>
    <property type="project" value="InterPro"/>
</dbReference>
<comment type="caution">
    <text evidence="5">The sequence shown here is derived from an EMBL/GenBank/DDBJ whole genome shotgun (WGS) entry which is preliminary data.</text>
</comment>
<dbReference type="InterPro" id="IPR008278">
    <property type="entry name" value="4-PPantetheinyl_Trfase_dom"/>
</dbReference>
<dbReference type="InterPro" id="IPR050559">
    <property type="entry name" value="P-Pant_transferase_sf"/>
</dbReference>
<name>A0A6N6VRB5_9BACT</name>
<dbReference type="PANTHER" id="PTHR12215:SF10">
    <property type="entry name" value="L-AMINOADIPATE-SEMIALDEHYDE DEHYDROGENASE-PHOSPHOPANTETHEINYL TRANSFERASE"/>
    <property type="match status" value="1"/>
</dbReference>
<dbReference type="Gene3D" id="3.90.470.20">
    <property type="entry name" value="4'-phosphopantetheinyl transferase domain"/>
    <property type="match status" value="2"/>
</dbReference>
<keyword evidence="6" id="KW-1185">Reference proteome</keyword>
<comment type="similarity">
    <text evidence="1">Belongs to the P-Pant transferase superfamily. Gsp/Sfp/HetI/AcpT family.</text>
</comment>
<dbReference type="GO" id="GO:0000287">
    <property type="term" value="F:magnesium ion binding"/>
    <property type="evidence" value="ECO:0007669"/>
    <property type="project" value="InterPro"/>
</dbReference>
<reference evidence="5 6" key="1">
    <citation type="submission" date="2019-10" db="EMBL/GenBank/DDBJ databases">
        <title>New species of Slilvanegrellaceae.</title>
        <authorList>
            <person name="Pitt A."/>
            <person name="Hahn M.W."/>
        </authorList>
    </citation>
    <scope>NUCLEOTIDE SEQUENCE [LARGE SCALE GENOMIC DNA]</scope>
    <source>
        <strain evidence="5 6">SP-Ram-0.45-NSY-1</strain>
    </source>
</reference>
<feature type="domain" description="4'-phosphopantetheinyl transferase N-terminal" evidence="4">
    <location>
        <begin position="53"/>
        <end position="130"/>
    </location>
</feature>
<dbReference type="SUPFAM" id="SSF56214">
    <property type="entry name" value="4'-phosphopantetheinyl transferase"/>
    <property type="match status" value="2"/>
</dbReference>
<dbReference type="Proteomes" id="UP000437748">
    <property type="component" value="Unassembled WGS sequence"/>
</dbReference>
<organism evidence="5 6">
    <name type="scientific">Silvanigrella paludirubra</name>
    <dbReference type="NCBI Taxonomy" id="2499159"/>
    <lineage>
        <taxon>Bacteria</taxon>
        <taxon>Pseudomonadati</taxon>
        <taxon>Bdellovibrionota</taxon>
        <taxon>Oligoflexia</taxon>
        <taxon>Silvanigrellales</taxon>
        <taxon>Silvanigrellaceae</taxon>
        <taxon>Silvanigrella</taxon>
    </lineage>
</organism>
<dbReference type="EMBL" id="WFLM01000003">
    <property type="protein sequence ID" value="KAB8038667.1"/>
    <property type="molecule type" value="Genomic_DNA"/>
</dbReference>
<proteinExistence type="inferred from homology"/>
<feature type="domain" description="4'-phosphopantetheinyl transferase" evidence="3">
    <location>
        <begin position="138"/>
        <end position="243"/>
    </location>
</feature>
<dbReference type="Pfam" id="PF01648">
    <property type="entry name" value="ACPS"/>
    <property type="match status" value="1"/>
</dbReference>
<evidence type="ECO:0000256" key="2">
    <source>
        <dbReference type="ARBA" id="ARBA00022679"/>
    </source>
</evidence>
<dbReference type="Pfam" id="PF22624">
    <property type="entry name" value="AASDHPPT_N"/>
    <property type="match status" value="1"/>
</dbReference>
<sequence length="267" mass="32129">MLDNYIINKNEVHIWIIKIPYVYFNINFHSSVSSRFKLNLNHFLFIKDFNKLMINEKDIKKGFSFYQARDQICSLISKYSLRLLLNNYLNLKFQNYDFEYNKYSKPFLPFDINKLNLHFNLSHSGEYILVSLNSNDNIGTDIEYINSNIDFECLKDQFFSKYELEIWKKLNEIEKIEYFYKIWACKESILKGIGMGFSYSPSNISFDFISDNNAKIIHSSFCLEESDFSQWKTNLFKIDNKYQSAFSVRKNTFQVKYINWNWEKNII</sequence>
<dbReference type="InterPro" id="IPR055066">
    <property type="entry name" value="AASDHPPT_N"/>
</dbReference>
<evidence type="ECO:0000256" key="1">
    <source>
        <dbReference type="ARBA" id="ARBA00010990"/>
    </source>
</evidence>
<gene>
    <name evidence="5" type="ORF">GCL60_07330</name>
</gene>
<dbReference type="AlphaFoldDB" id="A0A6N6VRB5"/>
<accession>A0A6N6VRB5</accession>
<evidence type="ECO:0000259" key="4">
    <source>
        <dbReference type="Pfam" id="PF22624"/>
    </source>
</evidence>
<dbReference type="PANTHER" id="PTHR12215">
    <property type="entry name" value="PHOSPHOPANTETHEINE TRANSFERASE"/>
    <property type="match status" value="1"/>
</dbReference>
<evidence type="ECO:0000313" key="6">
    <source>
        <dbReference type="Proteomes" id="UP000437748"/>
    </source>
</evidence>
<dbReference type="GO" id="GO:0005829">
    <property type="term" value="C:cytosol"/>
    <property type="evidence" value="ECO:0007669"/>
    <property type="project" value="TreeGrafter"/>
</dbReference>
<dbReference type="GO" id="GO:0019878">
    <property type="term" value="P:lysine biosynthetic process via aminoadipic acid"/>
    <property type="evidence" value="ECO:0007669"/>
    <property type="project" value="TreeGrafter"/>
</dbReference>
<keyword evidence="2 5" id="KW-0808">Transferase</keyword>
<dbReference type="RefSeq" id="WP_153419872.1">
    <property type="nucleotide sequence ID" value="NZ_WFLM01000003.1"/>
</dbReference>
<protein>
    <submittedName>
        <fullName evidence="5">4'-phosphopantetheinyl transferase superfamily protein</fullName>
    </submittedName>
</protein>
<evidence type="ECO:0000313" key="5">
    <source>
        <dbReference type="EMBL" id="KAB8038667.1"/>
    </source>
</evidence>